<dbReference type="AlphaFoldDB" id="A0A1Q5T112"/>
<dbReference type="STRING" id="1316194.A0A1Q5T112"/>
<accession>A0A1Q5T112</accession>
<keyword evidence="2" id="KW-1185">Reference proteome</keyword>
<gene>
    <name evidence="1" type="ORF">PENSUB_12246</name>
</gene>
<comment type="caution">
    <text evidence="1">The sequence shown here is derived from an EMBL/GenBank/DDBJ whole genome shotgun (WGS) entry which is preliminary data.</text>
</comment>
<protein>
    <submittedName>
        <fullName evidence="1">Uncharacterized protein</fullName>
    </submittedName>
</protein>
<organism evidence="1 2">
    <name type="scientific">Penicillium subrubescens</name>
    <dbReference type="NCBI Taxonomy" id="1316194"/>
    <lineage>
        <taxon>Eukaryota</taxon>
        <taxon>Fungi</taxon>
        <taxon>Dikarya</taxon>
        <taxon>Ascomycota</taxon>
        <taxon>Pezizomycotina</taxon>
        <taxon>Eurotiomycetes</taxon>
        <taxon>Eurotiomycetidae</taxon>
        <taxon>Eurotiales</taxon>
        <taxon>Aspergillaceae</taxon>
        <taxon>Penicillium</taxon>
    </lineage>
</organism>
<dbReference type="Proteomes" id="UP000186955">
    <property type="component" value="Unassembled WGS sequence"/>
</dbReference>
<reference evidence="1 2" key="1">
    <citation type="submission" date="2016-10" db="EMBL/GenBank/DDBJ databases">
        <title>Genome sequence of the ascomycete fungus Penicillium subrubescens.</title>
        <authorList>
            <person name="De Vries R.P."/>
            <person name="Peng M."/>
            <person name="Dilokpimol A."/>
            <person name="Hilden K."/>
            <person name="Makela M.R."/>
            <person name="Grigoriev I."/>
            <person name="Riley R."/>
            <person name="Granchi Z."/>
        </authorList>
    </citation>
    <scope>NUCLEOTIDE SEQUENCE [LARGE SCALE GENOMIC DNA]</scope>
    <source>
        <strain evidence="1 2">CBS 132785</strain>
    </source>
</reference>
<proteinExistence type="predicted"/>
<evidence type="ECO:0000313" key="2">
    <source>
        <dbReference type="Proteomes" id="UP000186955"/>
    </source>
</evidence>
<sequence length="54" mass="5960">MQPTQDSASDEANGKVIVLNNHEVEQFYGSSTTHAYRIKSELVGKCMEEIGMGK</sequence>
<dbReference type="EMBL" id="MNBE01000723">
    <property type="protein sequence ID" value="OKO93967.1"/>
    <property type="molecule type" value="Genomic_DNA"/>
</dbReference>
<name>A0A1Q5T112_9EURO</name>
<evidence type="ECO:0000313" key="1">
    <source>
        <dbReference type="EMBL" id="OKO93967.1"/>
    </source>
</evidence>